<dbReference type="EMBL" id="DS017051">
    <property type="protein sequence ID" value="KMU92035.1"/>
    <property type="molecule type" value="Genomic_DNA"/>
</dbReference>
<name>A0A0J8S3K3_COCIT</name>
<evidence type="ECO:0000313" key="1">
    <source>
        <dbReference type="EMBL" id="KMU92035.1"/>
    </source>
</evidence>
<dbReference type="VEuPathDB" id="FungiDB:CIHG_09843"/>
<evidence type="ECO:0000313" key="2">
    <source>
        <dbReference type="Proteomes" id="UP000054563"/>
    </source>
</evidence>
<dbReference type="OrthoDB" id="4206656at2759"/>
<sequence>MLGTFTVNCEKALLHLQYKDLKLSVQQNPHGGPPILNVDFELKCIKKKLGMKKLYENQTPYHFGTSNTFPLPEIIFGVSLVFSSHVFLFDMLFHANAFQDDIRSMADIPQLHCQELPLPLKPEVRDYYLFCKVDVVDGQVHLQQHTPMTAGALDSQLKTMSEIHGWLNLFYSHQFQYSSGKMLDESGNADMKQSPGFVSEAQQNIIMNHATSSTFIKYYHTQRHDSMQEIICGLDLNVELAKAMRQMSCSMDKQHPCYLGDTGREAVEQDQELQAAIRIDKTAQQVLQNEYNMPPAQISLLKKLLTWPKSDSLEDEWRRHNEAVEAVRQYCDFLKGGPL</sequence>
<protein>
    <submittedName>
        <fullName evidence="1">Uncharacterized protein</fullName>
    </submittedName>
</protein>
<dbReference type="PANTHER" id="PTHR37535">
    <property type="entry name" value="FLUG DOMAIN PROTEIN"/>
    <property type="match status" value="1"/>
</dbReference>
<dbReference type="PANTHER" id="PTHR37535:SF2">
    <property type="entry name" value="FINGER DOMAIN PROTEIN, PUTATIVE (AFU_ORTHOLOGUE AFUA_6G09300)-RELATED"/>
    <property type="match status" value="1"/>
</dbReference>
<accession>A0A0J8S3K3</accession>
<dbReference type="AlphaFoldDB" id="A0A0J8S3K3"/>
<proteinExistence type="predicted"/>
<dbReference type="Pfam" id="PF11917">
    <property type="entry name" value="DUF3435"/>
    <property type="match status" value="1"/>
</dbReference>
<dbReference type="InterPro" id="IPR021842">
    <property type="entry name" value="DUF3435"/>
</dbReference>
<gene>
    <name evidence="1" type="ORF">CIHG_09843</name>
</gene>
<dbReference type="Proteomes" id="UP000054563">
    <property type="component" value="Unassembled WGS sequence"/>
</dbReference>
<organism evidence="1 2">
    <name type="scientific">Coccidioides immitis H538.4</name>
    <dbReference type="NCBI Taxonomy" id="396776"/>
    <lineage>
        <taxon>Eukaryota</taxon>
        <taxon>Fungi</taxon>
        <taxon>Dikarya</taxon>
        <taxon>Ascomycota</taxon>
        <taxon>Pezizomycotina</taxon>
        <taxon>Eurotiomycetes</taxon>
        <taxon>Eurotiomycetidae</taxon>
        <taxon>Onygenales</taxon>
        <taxon>Onygenaceae</taxon>
        <taxon>Coccidioides</taxon>
    </lineage>
</organism>
<reference evidence="2" key="1">
    <citation type="journal article" date="2010" name="Genome Res.">
        <title>Population genomic sequencing of Coccidioides fungi reveals recent hybridization and transposon control.</title>
        <authorList>
            <person name="Neafsey D.E."/>
            <person name="Barker B.M."/>
            <person name="Sharpton T.J."/>
            <person name="Stajich J.E."/>
            <person name="Park D.J."/>
            <person name="Whiston E."/>
            <person name="Hung C.-Y."/>
            <person name="McMahan C."/>
            <person name="White J."/>
            <person name="Sykes S."/>
            <person name="Heiman D."/>
            <person name="Young S."/>
            <person name="Zeng Q."/>
            <person name="Abouelleil A."/>
            <person name="Aftuck L."/>
            <person name="Bessette D."/>
            <person name="Brown A."/>
            <person name="FitzGerald M."/>
            <person name="Lui A."/>
            <person name="Macdonald J.P."/>
            <person name="Priest M."/>
            <person name="Orbach M.J."/>
            <person name="Galgiani J.N."/>
            <person name="Kirkland T.N."/>
            <person name="Cole G.T."/>
            <person name="Birren B.W."/>
            <person name="Henn M.R."/>
            <person name="Taylor J.W."/>
            <person name="Rounsley S.D."/>
        </authorList>
    </citation>
    <scope>NUCLEOTIDE SEQUENCE [LARGE SCALE GENOMIC DNA]</scope>
    <source>
        <strain evidence="2">H538.4</strain>
    </source>
</reference>
<dbReference type="STRING" id="396776.A0A0J8S3K3"/>